<name>A0A7Y4GP58_9BRAD</name>
<dbReference type="PANTHER" id="PTHR31687">
    <property type="match status" value="1"/>
</dbReference>
<dbReference type="Proteomes" id="UP000544122">
    <property type="component" value="Unassembled WGS sequence"/>
</dbReference>
<evidence type="ECO:0000313" key="2">
    <source>
        <dbReference type="Proteomes" id="UP000544122"/>
    </source>
</evidence>
<organism evidence="1 2">
    <name type="scientific">Bradyrhizobium australiense</name>
    <dbReference type="NCBI Taxonomy" id="2721161"/>
    <lineage>
        <taxon>Bacteria</taxon>
        <taxon>Pseudomonadati</taxon>
        <taxon>Pseudomonadota</taxon>
        <taxon>Alphaproteobacteria</taxon>
        <taxon>Hyphomicrobiales</taxon>
        <taxon>Nitrobacteraceae</taxon>
        <taxon>Bradyrhizobium</taxon>
    </lineage>
</organism>
<protein>
    <submittedName>
        <fullName evidence="1">URC4/urg3 family protein</fullName>
    </submittedName>
</protein>
<proteinExistence type="predicted"/>
<evidence type="ECO:0000313" key="1">
    <source>
        <dbReference type="EMBL" id="NOJ39199.1"/>
    </source>
</evidence>
<dbReference type="EMBL" id="JAAVLX010000002">
    <property type="protein sequence ID" value="NOJ39199.1"/>
    <property type="molecule type" value="Genomic_DNA"/>
</dbReference>
<dbReference type="InterPro" id="IPR012469">
    <property type="entry name" value="DUF1688"/>
</dbReference>
<comment type="caution">
    <text evidence="1">The sequence shown here is derived from an EMBL/GenBank/DDBJ whole genome shotgun (WGS) entry which is preliminary data.</text>
</comment>
<dbReference type="Pfam" id="PF07958">
    <property type="entry name" value="DUF1688"/>
    <property type="match status" value="1"/>
</dbReference>
<dbReference type="PANTHER" id="PTHR31687:SF3">
    <property type="entry name" value="PROTEIN URG3"/>
    <property type="match status" value="1"/>
</dbReference>
<gene>
    <name evidence="1" type="ORF">HCN58_06215</name>
</gene>
<reference evidence="1 2" key="1">
    <citation type="submission" date="2020-03" db="EMBL/GenBank/DDBJ databases">
        <title>Bradyrhizobium diversity isolated from nodules of Indigofera sp.</title>
        <authorList>
            <person name="Klepa M."/>
            <person name="Helene L."/>
            <person name="Hungria M."/>
        </authorList>
    </citation>
    <scope>NUCLEOTIDE SEQUENCE [LARGE SCALE GENOMIC DNA]</scope>
    <source>
        <strain evidence="1 2">WSM 1791</strain>
    </source>
</reference>
<keyword evidence="2" id="KW-1185">Reference proteome</keyword>
<sequence length="388" mass="42180">MLEIGLNDRLQHFKVDLGRLDEAVDLVLATTHKAYPTFDVPFHSRWRHFVVGGVDRWAALADSKNWRDDKERARAEFDLAMTSVLLDAGAGPSWRYCDPLTGASVGRSEGLALASLDMFASGVFSAKADEPLRADATVLQQLTVADLQAGFQVADDNPLVGLEGRISLLRRLGEVASASPQIFARDDTARPGGLFDHLTGIAGPGLIEATAILSELLRQLGPIWPSRITLGRIPLGDCWHHPALKTEDTTSELVPLHKLSQWLSYSLIEPIQRAGLQVRDIDGLTGLAEYRNGGLFVDAGVLVLRDSMDAQREHDVASALVVEWRALTVALLDRLADLVRQRVRLDAVSLPLAKILEGGTWAAGRALAFARRPDGSPPVKVVSDGTVF</sequence>
<accession>A0A7Y4GP58</accession>
<dbReference type="AlphaFoldDB" id="A0A7Y4GP58"/>